<evidence type="ECO:0000313" key="4">
    <source>
        <dbReference type="EMBL" id="SNT06492.1"/>
    </source>
</evidence>
<sequence>MDSNDNPEQAGFTPLSTPPLQGQGNTATRAVVEAVFRHRRAIEWTAGAVMAVTLLYVLFCPRAYQSEMNILVRNARPDYLLSPERNTNNTAPPEVTEEKINSEIEVLKSKDVADAVVDPNWPSKPLAERTPSEIKAHEKAVLSYGKHLAVEALRKSNVIHVSFTASSPAVATETVNRLLGAFLAKQREIERSTGASRFFDTEAQRYKSELDEAQRQLAGYQQANQMVSLTDKENTLQQQITGLEEAVRSTQVQIDEATNRLANGNGQLKSMPSRMSTTERSIPNTYSVEQLTTLLANLQNQRTALLVKFLPTDRLVEELNKQIADTKAALQTATDAKGAENTTDVNPVYQQVKSSVTATSTELRALRGRLVDQTAQLDRLKATLVNIEGSTVDYTTLQAKVTELQGNYQLYSQKRNEAEIADAMDQQNLVNVAVAERPTYQAKAYRPEPLLNLALGTFTAIFLAACVAFFAEMGRDTVAAPYELEMLTRIPVLATVPFVAAESYGHYPPSRPSPAPFDGGPGGGSGGGFPHLSDLSGARPAFAAGFGLQMSSDVPAAPEPALTTEDVAVETDRIEAAVPFVHVPEPELQSPKESPMLDFLKPKPAPSIVPEPVAERGATFAPIEPMEPVAHSAAPLRSSIRTANDTRPALPMARMVAVEEPVVESIAIQAVPAVQPAPFLAPIEPREPVAHSAAPLRAEVLSALQAAPEVAPAVIAAPVVAAPVLPPVEEDKYPEIHFVATPRPALREETADSAASESEPRHRTGRLAAARESVLGDRARLSPSQRAQRTRPETTRDRYGRLTYVTYTADGLERREQSKHE</sequence>
<dbReference type="GO" id="GO:0005886">
    <property type="term" value="C:plasma membrane"/>
    <property type="evidence" value="ECO:0007669"/>
    <property type="project" value="TreeGrafter"/>
</dbReference>
<feature type="transmembrane region" description="Helical" evidence="3">
    <location>
        <begin position="450"/>
        <end position="471"/>
    </location>
</feature>
<keyword evidence="1" id="KW-0175">Coiled coil</keyword>
<proteinExistence type="predicted"/>
<dbReference type="PANTHER" id="PTHR32309">
    <property type="entry name" value="TYROSINE-PROTEIN KINASE"/>
    <property type="match status" value="1"/>
</dbReference>
<dbReference type="InterPro" id="IPR050445">
    <property type="entry name" value="Bact_polysacc_biosynth/exp"/>
</dbReference>
<reference evidence="4 5" key="1">
    <citation type="submission" date="2017-06" db="EMBL/GenBank/DDBJ databases">
        <authorList>
            <person name="Kim H.J."/>
            <person name="Triplett B.A."/>
        </authorList>
    </citation>
    <scope>NUCLEOTIDE SEQUENCE [LARGE SCALE GENOMIC DNA]</scope>
    <source>
        <strain evidence="4 5">DSM 18704</strain>
    </source>
</reference>
<keyword evidence="3" id="KW-0472">Membrane</keyword>
<accession>A0A239JLR9</accession>
<name>A0A239JLR9_9BACT</name>
<dbReference type="GO" id="GO:0004713">
    <property type="term" value="F:protein tyrosine kinase activity"/>
    <property type="evidence" value="ECO:0007669"/>
    <property type="project" value="TreeGrafter"/>
</dbReference>
<keyword evidence="5" id="KW-1185">Reference proteome</keyword>
<dbReference type="AlphaFoldDB" id="A0A239JLR9"/>
<keyword evidence="3" id="KW-0812">Transmembrane</keyword>
<organism evidence="4 5">
    <name type="scientific">Granulicella rosea</name>
    <dbReference type="NCBI Taxonomy" id="474952"/>
    <lineage>
        <taxon>Bacteria</taxon>
        <taxon>Pseudomonadati</taxon>
        <taxon>Acidobacteriota</taxon>
        <taxon>Terriglobia</taxon>
        <taxon>Terriglobales</taxon>
        <taxon>Acidobacteriaceae</taxon>
        <taxon>Granulicella</taxon>
    </lineage>
</organism>
<protein>
    <submittedName>
        <fullName evidence="4">Uncharacterized protein involved in exopolysaccharide biosynthesis</fullName>
    </submittedName>
</protein>
<dbReference type="PANTHER" id="PTHR32309:SF13">
    <property type="entry name" value="FERRIC ENTEROBACTIN TRANSPORT PROTEIN FEPE"/>
    <property type="match status" value="1"/>
</dbReference>
<feature type="region of interest" description="Disordered" evidence="2">
    <location>
        <begin position="510"/>
        <end position="530"/>
    </location>
</feature>
<feature type="compositionally biased region" description="Gly residues" evidence="2">
    <location>
        <begin position="519"/>
        <end position="529"/>
    </location>
</feature>
<keyword evidence="3" id="KW-1133">Transmembrane helix</keyword>
<dbReference type="Gene3D" id="1.10.287.1490">
    <property type="match status" value="1"/>
</dbReference>
<evidence type="ECO:0000256" key="1">
    <source>
        <dbReference type="SAM" id="Coils"/>
    </source>
</evidence>
<evidence type="ECO:0000313" key="5">
    <source>
        <dbReference type="Proteomes" id="UP000198356"/>
    </source>
</evidence>
<evidence type="ECO:0000256" key="3">
    <source>
        <dbReference type="SAM" id="Phobius"/>
    </source>
</evidence>
<feature type="region of interest" description="Disordered" evidence="2">
    <location>
        <begin position="744"/>
        <end position="821"/>
    </location>
</feature>
<evidence type="ECO:0000256" key="2">
    <source>
        <dbReference type="SAM" id="MobiDB-lite"/>
    </source>
</evidence>
<feature type="coiled-coil region" evidence="1">
    <location>
        <begin position="196"/>
        <end position="260"/>
    </location>
</feature>
<gene>
    <name evidence="4" type="ORF">SAMN05421770_1049</name>
</gene>
<feature type="coiled-coil region" evidence="1">
    <location>
        <begin position="288"/>
        <end position="336"/>
    </location>
</feature>
<feature type="region of interest" description="Disordered" evidence="2">
    <location>
        <begin position="1"/>
        <end position="25"/>
    </location>
</feature>
<dbReference type="Proteomes" id="UP000198356">
    <property type="component" value="Unassembled WGS sequence"/>
</dbReference>
<feature type="transmembrane region" description="Helical" evidence="3">
    <location>
        <begin position="41"/>
        <end position="59"/>
    </location>
</feature>
<dbReference type="EMBL" id="FZOU01000004">
    <property type="protein sequence ID" value="SNT06492.1"/>
    <property type="molecule type" value="Genomic_DNA"/>
</dbReference>
<feature type="compositionally biased region" description="Polar residues" evidence="2">
    <location>
        <begin position="14"/>
        <end position="25"/>
    </location>
</feature>
<feature type="compositionally biased region" description="Basic and acidic residues" evidence="2">
    <location>
        <begin position="790"/>
        <end position="800"/>
    </location>
</feature>
<feature type="compositionally biased region" description="Basic and acidic residues" evidence="2">
    <location>
        <begin position="811"/>
        <end position="821"/>
    </location>
</feature>